<proteinExistence type="inferred from homology"/>
<dbReference type="GO" id="GO:0008408">
    <property type="term" value="F:3'-5' exonuclease activity"/>
    <property type="evidence" value="ECO:0007669"/>
    <property type="project" value="InterPro"/>
</dbReference>
<dbReference type="GO" id="GO:0004519">
    <property type="term" value="F:endonuclease activity"/>
    <property type="evidence" value="ECO:0007669"/>
    <property type="project" value="UniProtKB-KW"/>
</dbReference>
<dbReference type="NCBIfam" id="TIGR00619">
    <property type="entry name" value="sbcd"/>
    <property type="match status" value="1"/>
</dbReference>
<dbReference type="EMBL" id="BMOK01000002">
    <property type="protein sequence ID" value="GGL46060.1"/>
    <property type="molecule type" value="Genomic_DNA"/>
</dbReference>
<dbReference type="Pfam" id="PF00149">
    <property type="entry name" value="Metallophos"/>
    <property type="match status" value="1"/>
</dbReference>
<dbReference type="InterPro" id="IPR041796">
    <property type="entry name" value="Mre11_N"/>
</dbReference>
<dbReference type="Proteomes" id="UP000654670">
    <property type="component" value="Unassembled WGS sequence"/>
</dbReference>
<sequence>MRLLHTADWHLGRTLEGRSREDEQEAVMDEICKIADEEQIDAVLMAGDVFDTVNPPAVSEALFYETAERLAKGGERPLIVIAGNHDSPDRLEASRPLAGKRGIKIVGRPVTAPISLPIARTGERLAVSAIPYPSESRLNECLSEMNEEKAIQEAYNDRLALLFHEHARFFSRNTVNVLMTHVFAAGGRESDSERPVQVGGAYTVYPSSFPGSAQYVALGHLHRPQTMEKSSVLTRYAGSPLAYSFSESDQPKSVTVIDVEPGKEASVETVRLSAGRPLVRWRAENGLEEVLSWLGEGRDKDAWIDLEIRLSEALNMHEIQALRKKNDHFVGIRPIYGSLPEEESGIRRSNLPIDQLFIRFYKDQTEGAEPGPELVQLFLKMIEEDEAEKEAAAGSDDHETG</sequence>
<dbReference type="SUPFAM" id="SSF56300">
    <property type="entry name" value="Metallo-dependent phosphatases"/>
    <property type="match status" value="1"/>
</dbReference>
<dbReference type="PANTHER" id="PTHR30337:SF0">
    <property type="entry name" value="NUCLEASE SBCCD SUBUNIT D"/>
    <property type="match status" value="1"/>
</dbReference>
<dbReference type="Pfam" id="PF12320">
    <property type="entry name" value="SbcD_C"/>
    <property type="match status" value="1"/>
</dbReference>
<dbReference type="InterPro" id="IPR026843">
    <property type="entry name" value="SbcD_C"/>
</dbReference>
<comment type="similarity">
    <text evidence="1 8">Belongs to the SbcD family.</text>
</comment>
<keyword evidence="7 8" id="KW-0233">DNA recombination</keyword>
<evidence type="ECO:0000259" key="9">
    <source>
        <dbReference type="Pfam" id="PF00149"/>
    </source>
</evidence>
<dbReference type="InterPro" id="IPR050535">
    <property type="entry name" value="DNA_Repair-Maintenance_Comp"/>
</dbReference>
<evidence type="ECO:0000259" key="10">
    <source>
        <dbReference type="Pfam" id="PF12320"/>
    </source>
</evidence>
<evidence type="ECO:0000256" key="5">
    <source>
        <dbReference type="ARBA" id="ARBA00022801"/>
    </source>
</evidence>
<feature type="domain" description="Nuclease SbcCD subunit D C-terminal" evidence="10">
    <location>
        <begin position="276"/>
        <end position="365"/>
    </location>
</feature>
<evidence type="ECO:0000256" key="2">
    <source>
        <dbReference type="ARBA" id="ARBA00011322"/>
    </source>
</evidence>
<evidence type="ECO:0000256" key="7">
    <source>
        <dbReference type="ARBA" id="ARBA00023172"/>
    </source>
</evidence>
<comment type="function">
    <text evidence="8">SbcCD cleaves DNA hairpin structures. These structures can inhibit DNA replication and are intermediates in certain DNA recombination reactions. The complex acts as a 3'-&gt;5' double strand exonuclease that can open hairpins. It also has a 5' single-strand endonuclease activity.</text>
</comment>
<comment type="caution">
    <text evidence="11">The sequence shown here is derived from an EMBL/GenBank/DDBJ whole genome shotgun (WGS) entry which is preliminary data.</text>
</comment>
<reference evidence="11" key="1">
    <citation type="journal article" date="2014" name="Int. J. Syst. Evol. Microbiol.">
        <title>Complete genome sequence of Corynebacterium casei LMG S-19264T (=DSM 44701T), isolated from a smear-ripened cheese.</title>
        <authorList>
            <consortium name="US DOE Joint Genome Institute (JGI-PGF)"/>
            <person name="Walter F."/>
            <person name="Albersmeier A."/>
            <person name="Kalinowski J."/>
            <person name="Ruckert C."/>
        </authorList>
    </citation>
    <scope>NUCLEOTIDE SEQUENCE</scope>
    <source>
        <strain evidence="11">JCM 15325</strain>
    </source>
</reference>
<dbReference type="InterPro" id="IPR029052">
    <property type="entry name" value="Metallo-depent_PP-like"/>
</dbReference>
<evidence type="ECO:0000256" key="4">
    <source>
        <dbReference type="ARBA" id="ARBA00022722"/>
    </source>
</evidence>
<feature type="domain" description="Calcineurin-like phosphoesterase" evidence="9">
    <location>
        <begin position="1"/>
        <end position="223"/>
    </location>
</feature>
<evidence type="ECO:0000256" key="1">
    <source>
        <dbReference type="ARBA" id="ARBA00010555"/>
    </source>
</evidence>
<keyword evidence="6 8" id="KW-0269">Exonuclease</keyword>
<keyword evidence="12" id="KW-1185">Reference proteome</keyword>
<reference evidence="11" key="2">
    <citation type="submission" date="2020-09" db="EMBL/GenBank/DDBJ databases">
        <authorList>
            <person name="Sun Q."/>
            <person name="Ohkuma M."/>
        </authorList>
    </citation>
    <scope>NUCLEOTIDE SEQUENCE</scope>
    <source>
        <strain evidence="11">JCM 15325</strain>
    </source>
</reference>
<dbReference type="PANTHER" id="PTHR30337">
    <property type="entry name" value="COMPONENT OF ATP-DEPENDENT DSDNA EXONUCLEASE"/>
    <property type="match status" value="1"/>
</dbReference>
<keyword evidence="4 8" id="KW-0540">Nuclease</keyword>
<dbReference type="AlphaFoldDB" id="A0A917W054"/>
<evidence type="ECO:0000313" key="12">
    <source>
        <dbReference type="Proteomes" id="UP000654670"/>
    </source>
</evidence>
<evidence type="ECO:0000256" key="6">
    <source>
        <dbReference type="ARBA" id="ARBA00022839"/>
    </source>
</evidence>
<comment type="subunit">
    <text evidence="2 8">Heterodimer of SbcC and SbcD.</text>
</comment>
<dbReference type="GO" id="GO:0006260">
    <property type="term" value="P:DNA replication"/>
    <property type="evidence" value="ECO:0007669"/>
    <property type="project" value="UniProtKB-KW"/>
</dbReference>
<dbReference type="InterPro" id="IPR004593">
    <property type="entry name" value="SbcD"/>
</dbReference>
<organism evidence="11 12">
    <name type="scientific">Sporolactobacillus putidus</name>
    <dbReference type="NCBI Taxonomy" id="492735"/>
    <lineage>
        <taxon>Bacteria</taxon>
        <taxon>Bacillati</taxon>
        <taxon>Bacillota</taxon>
        <taxon>Bacilli</taxon>
        <taxon>Bacillales</taxon>
        <taxon>Sporolactobacillaceae</taxon>
        <taxon>Sporolactobacillus</taxon>
    </lineage>
</organism>
<evidence type="ECO:0000256" key="3">
    <source>
        <dbReference type="ARBA" id="ARBA00013365"/>
    </source>
</evidence>
<keyword evidence="8" id="KW-0255">Endonuclease</keyword>
<dbReference type="InterPro" id="IPR004843">
    <property type="entry name" value="Calcineurin-like_PHP"/>
</dbReference>
<dbReference type="GO" id="GO:0006310">
    <property type="term" value="P:DNA recombination"/>
    <property type="evidence" value="ECO:0007669"/>
    <property type="project" value="UniProtKB-KW"/>
</dbReference>
<gene>
    <name evidence="8 11" type="primary">sbcD</name>
    <name evidence="11" type="ORF">GCM10007968_07690</name>
</gene>
<protein>
    <recommendedName>
        <fullName evidence="3 8">Nuclease SbcCD subunit D</fullName>
    </recommendedName>
</protein>
<dbReference type="RefSeq" id="WP_188801753.1">
    <property type="nucleotide sequence ID" value="NZ_BMOK01000002.1"/>
</dbReference>
<name>A0A917W054_9BACL</name>
<keyword evidence="8" id="KW-0235">DNA replication</keyword>
<accession>A0A917W054</accession>
<evidence type="ECO:0000256" key="8">
    <source>
        <dbReference type="RuleBase" id="RU363069"/>
    </source>
</evidence>
<evidence type="ECO:0000313" key="11">
    <source>
        <dbReference type="EMBL" id="GGL46060.1"/>
    </source>
</evidence>
<dbReference type="Gene3D" id="3.60.21.10">
    <property type="match status" value="1"/>
</dbReference>
<dbReference type="CDD" id="cd00840">
    <property type="entry name" value="MPP_Mre11_N"/>
    <property type="match status" value="1"/>
</dbReference>
<keyword evidence="5 8" id="KW-0378">Hydrolase</keyword>